<evidence type="ECO:0000313" key="6">
    <source>
        <dbReference type="EMBL" id="MBB4752103.1"/>
    </source>
</evidence>
<keyword evidence="3 4" id="KW-0732">Signal</keyword>
<dbReference type="SUPFAM" id="SSF53850">
    <property type="entry name" value="Periplasmic binding protein-like II"/>
    <property type="match status" value="1"/>
</dbReference>
<dbReference type="Proteomes" id="UP000590511">
    <property type="component" value="Unassembled WGS sequence"/>
</dbReference>
<accession>A0A7W7MJ53</accession>
<sequence>MKERIPFAGAAVLSLVLAATGCGGGDATSAGGDPTARGAIDVWFSNNAQEVAWGRQVVEKWNATHPDEKVTAQQIPASQTSEAVISASIIAGNTPCLIYNTSPAAVPNFQAQGGLVPLDDFADGTSYVTARSGELGAQYRSPDGKIYQLPWKSNPVMLFYNKTAFAKAGLSTTAPPLATYTDFLATSQKLVSSGAARYAIFPSPSSQFFQSWFDFYPMYVAESGQQLVVDTKATFDSDAGRAVAGLWRQLYAQNLAGKEAYTGDAFADGTAAMASVGPWAVTAYQDKVDWGVTGVPTRAGSAENQSTFSDAKNVALYTACTNRGTAWDFLKFSTSSEQDGELLAMTGQMPLRQDLVREYPAYFAANPQYRVFAVKAAHVVDVPNTPASVEVWQTFRDSWSNSVIFGKEDPDKALAVAAAKINDLVIR</sequence>
<dbReference type="PANTHER" id="PTHR30061">
    <property type="entry name" value="MALTOSE-BINDING PERIPLASMIC PROTEIN"/>
    <property type="match status" value="1"/>
</dbReference>
<keyword evidence="2" id="KW-0813">Transport</keyword>
<dbReference type="Gene3D" id="3.40.190.10">
    <property type="entry name" value="Periplasmic binding protein-like II"/>
    <property type="match status" value="2"/>
</dbReference>
<evidence type="ECO:0000313" key="7">
    <source>
        <dbReference type="Proteomes" id="UP000590511"/>
    </source>
</evidence>
<dbReference type="InterPro" id="IPR006059">
    <property type="entry name" value="SBP"/>
</dbReference>
<name>A0A7W7MJ53_9ACTN</name>
<comment type="similarity">
    <text evidence="1">Belongs to the bacterial solute-binding protein 1 family.</text>
</comment>
<keyword evidence="8" id="KW-1185">Reference proteome</keyword>
<dbReference type="PROSITE" id="PS51257">
    <property type="entry name" value="PROKAR_LIPOPROTEIN"/>
    <property type="match status" value="1"/>
</dbReference>
<gene>
    <name evidence="5" type="ORF">Alo02nite_70260</name>
    <name evidence="6" type="ORF">BJ964_006264</name>
</gene>
<reference evidence="5 8" key="2">
    <citation type="submission" date="2021-01" db="EMBL/GenBank/DDBJ databases">
        <title>Whole genome shotgun sequence of Actinoplanes lobatus NBRC 12513.</title>
        <authorList>
            <person name="Komaki H."/>
            <person name="Tamura T."/>
        </authorList>
    </citation>
    <scope>NUCLEOTIDE SEQUENCE [LARGE SCALE GENOMIC DNA]</scope>
    <source>
        <strain evidence="5 8">NBRC 12513</strain>
    </source>
</reference>
<comment type="caution">
    <text evidence="6">The sequence shown here is derived from an EMBL/GenBank/DDBJ whole genome shotgun (WGS) entry which is preliminary data.</text>
</comment>
<dbReference type="GO" id="GO:0042956">
    <property type="term" value="P:maltodextrin transmembrane transport"/>
    <property type="evidence" value="ECO:0007669"/>
    <property type="project" value="TreeGrafter"/>
</dbReference>
<proteinExistence type="inferred from homology"/>
<evidence type="ECO:0000256" key="1">
    <source>
        <dbReference type="ARBA" id="ARBA00008520"/>
    </source>
</evidence>
<feature type="signal peptide" evidence="4">
    <location>
        <begin position="1"/>
        <end position="18"/>
    </location>
</feature>
<dbReference type="Proteomes" id="UP000631312">
    <property type="component" value="Unassembled WGS sequence"/>
</dbReference>
<evidence type="ECO:0000256" key="2">
    <source>
        <dbReference type="ARBA" id="ARBA00022448"/>
    </source>
</evidence>
<protein>
    <submittedName>
        <fullName evidence="6">Multiple sugar transport system substrate-binding protein</fullName>
    </submittedName>
    <submittedName>
        <fullName evidence="5">Sugar ABC transporter substrate-binding protein</fullName>
    </submittedName>
</protein>
<feature type="chain" id="PRO_5039224013" evidence="4">
    <location>
        <begin position="19"/>
        <end position="427"/>
    </location>
</feature>
<organism evidence="6 7">
    <name type="scientific">Actinoplanes lobatus</name>
    <dbReference type="NCBI Taxonomy" id="113568"/>
    <lineage>
        <taxon>Bacteria</taxon>
        <taxon>Bacillati</taxon>
        <taxon>Actinomycetota</taxon>
        <taxon>Actinomycetes</taxon>
        <taxon>Micromonosporales</taxon>
        <taxon>Micromonosporaceae</taxon>
        <taxon>Actinoplanes</taxon>
    </lineage>
</organism>
<dbReference type="Pfam" id="PF13416">
    <property type="entry name" value="SBP_bac_8"/>
    <property type="match status" value="1"/>
</dbReference>
<dbReference type="EMBL" id="JACHNC010000001">
    <property type="protein sequence ID" value="MBB4752103.1"/>
    <property type="molecule type" value="Genomic_DNA"/>
</dbReference>
<dbReference type="AlphaFoldDB" id="A0A7W7MJ53"/>
<evidence type="ECO:0000313" key="8">
    <source>
        <dbReference type="Proteomes" id="UP000631312"/>
    </source>
</evidence>
<keyword evidence="6" id="KW-0762">Sugar transport</keyword>
<dbReference type="GO" id="GO:1901982">
    <property type="term" value="F:maltose binding"/>
    <property type="evidence" value="ECO:0007669"/>
    <property type="project" value="TreeGrafter"/>
</dbReference>
<evidence type="ECO:0000256" key="3">
    <source>
        <dbReference type="ARBA" id="ARBA00022729"/>
    </source>
</evidence>
<evidence type="ECO:0000313" key="5">
    <source>
        <dbReference type="EMBL" id="GIE44128.1"/>
    </source>
</evidence>
<dbReference type="GO" id="GO:0055052">
    <property type="term" value="C:ATP-binding cassette (ABC) transporter complex, substrate-binding subunit-containing"/>
    <property type="evidence" value="ECO:0007669"/>
    <property type="project" value="TreeGrafter"/>
</dbReference>
<reference evidence="6 7" key="1">
    <citation type="submission" date="2020-08" db="EMBL/GenBank/DDBJ databases">
        <title>Sequencing the genomes of 1000 actinobacteria strains.</title>
        <authorList>
            <person name="Klenk H.-P."/>
        </authorList>
    </citation>
    <scope>NUCLEOTIDE SEQUENCE [LARGE SCALE GENOMIC DNA]</scope>
    <source>
        <strain evidence="6 7">DSM 43150</strain>
    </source>
</reference>
<dbReference type="EMBL" id="BOMP01000119">
    <property type="protein sequence ID" value="GIE44128.1"/>
    <property type="molecule type" value="Genomic_DNA"/>
</dbReference>
<dbReference type="PANTHER" id="PTHR30061:SF50">
    <property type="entry name" value="MALTOSE_MALTODEXTRIN-BINDING PERIPLASMIC PROTEIN"/>
    <property type="match status" value="1"/>
</dbReference>
<dbReference type="RefSeq" id="WP_188124024.1">
    <property type="nucleotide sequence ID" value="NZ_BOMP01000119.1"/>
</dbReference>
<evidence type="ECO:0000256" key="4">
    <source>
        <dbReference type="SAM" id="SignalP"/>
    </source>
</evidence>
<dbReference type="GO" id="GO:0015768">
    <property type="term" value="P:maltose transport"/>
    <property type="evidence" value="ECO:0007669"/>
    <property type="project" value="TreeGrafter"/>
</dbReference>